<dbReference type="AlphaFoldDB" id="A0A9D1W9B2"/>
<dbReference type="GO" id="GO:0006417">
    <property type="term" value="P:regulation of translation"/>
    <property type="evidence" value="ECO:0007669"/>
    <property type="project" value="UniProtKB-KW"/>
</dbReference>
<dbReference type="Gene3D" id="3.30.780.10">
    <property type="entry name" value="SUI1-like domain"/>
    <property type="match status" value="1"/>
</dbReference>
<feature type="domain" description="SUI1" evidence="3">
    <location>
        <begin position="42"/>
        <end position="108"/>
    </location>
</feature>
<evidence type="ECO:0000313" key="4">
    <source>
        <dbReference type="EMBL" id="HIX54795.1"/>
    </source>
</evidence>
<gene>
    <name evidence="4" type="ORF">H9853_07195</name>
</gene>
<keyword evidence="1" id="KW-0810">Translation regulation</keyword>
<dbReference type="PIRSF" id="PIRSF037511">
    <property type="entry name" value="Transl_init_SUI1_pro"/>
    <property type="match status" value="1"/>
</dbReference>
<dbReference type="SUPFAM" id="SSF55159">
    <property type="entry name" value="eIF1-like"/>
    <property type="match status" value="1"/>
</dbReference>
<dbReference type="EMBL" id="DXEZ01000201">
    <property type="protein sequence ID" value="HIX54795.1"/>
    <property type="molecule type" value="Genomic_DNA"/>
</dbReference>
<dbReference type="InterPro" id="IPR005872">
    <property type="entry name" value="SUI1_arc_bac"/>
</dbReference>
<dbReference type="PROSITE" id="PS50296">
    <property type="entry name" value="SUI1"/>
    <property type="match status" value="1"/>
</dbReference>
<sequence>MSKKKKQKYDGVVYSTDENFTYSAFDSLVEPDTLPIEKQRLRIVYEKKGRNGKPVTLIKGFVGKKDDKENLAKIIKQNCGVGGGVKDDEILIQGNSVDKVKNVLQSLGYKTS</sequence>
<accession>A0A9D1W9B2</accession>
<evidence type="ECO:0000259" key="3">
    <source>
        <dbReference type="PROSITE" id="PS50296"/>
    </source>
</evidence>
<dbReference type="Proteomes" id="UP000824156">
    <property type="component" value="Unassembled WGS sequence"/>
</dbReference>
<reference evidence="4" key="1">
    <citation type="journal article" date="2021" name="PeerJ">
        <title>Extensive microbial diversity within the chicken gut microbiome revealed by metagenomics and culture.</title>
        <authorList>
            <person name="Gilroy R."/>
            <person name="Ravi A."/>
            <person name="Getino M."/>
            <person name="Pursley I."/>
            <person name="Horton D.L."/>
            <person name="Alikhan N.F."/>
            <person name="Baker D."/>
            <person name="Gharbi K."/>
            <person name="Hall N."/>
            <person name="Watson M."/>
            <person name="Adriaenssens E.M."/>
            <person name="Foster-Nyarko E."/>
            <person name="Jarju S."/>
            <person name="Secka A."/>
            <person name="Antonio M."/>
            <person name="Oren A."/>
            <person name="Chaudhuri R.R."/>
            <person name="La Ragione R."/>
            <person name="Hildebrand F."/>
            <person name="Pallen M.J."/>
        </authorList>
    </citation>
    <scope>NUCLEOTIDE SEQUENCE</scope>
    <source>
        <strain evidence="4">1719</strain>
    </source>
</reference>
<evidence type="ECO:0000313" key="5">
    <source>
        <dbReference type="Proteomes" id="UP000824156"/>
    </source>
</evidence>
<reference evidence="4" key="2">
    <citation type="submission" date="2021-04" db="EMBL/GenBank/DDBJ databases">
        <authorList>
            <person name="Gilroy R."/>
        </authorList>
    </citation>
    <scope>NUCLEOTIDE SEQUENCE</scope>
    <source>
        <strain evidence="4">1719</strain>
    </source>
</reference>
<protein>
    <submittedName>
        <fullName evidence="4">Translation initiation factor</fullName>
    </submittedName>
</protein>
<comment type="caution">
    <text evidence="4">The sequence shown here is derived from an EMBL/GenBank/DDBJ whole genome shotgun (WGS) entry which is preliminary data.</text>
</comment>
<keyword evidence="4" id="KW-0396">Initiation factor</keyword>
<evidence type="ECO:0000256" key="1">
    <source>
        <dbReference type="ARBA" id="ARBA00022845"/>
    </source>
</evidence>
<organism evidence="4 5">
    <name type="scientific">Candidatus Sphingobacterium stercoripullorum</name>
    <dbReference type="NCBI Taxonomy" id="2838759"/>
    <lineage>
        <taxon>Bacteria</taxon>
        <taxon>Pseudomonadati</taxon>
        <taxon>Bacteroidota</taxon>
        <taxon>Sphingobacteriia</taxon>
        <taxon>Sphingobacteriales</taxon>
        <taxon>Sphingobacteriaceae</taxon>
        <taxon>Sphingobacterium</taxon>
    </lineage>
</organism>
<dbReference type="InterPro" id="IPR036877">
    <property type="entry name" value="SUI1_dom_sf"/>
</dbReference>
<keyword evidence="2" id="KW-0648">Protein biosynthesis</keyword>
<dbReference type="GO" id="GO:0003743">
    <property type="term" value="F:translation initiation factor activity"/>
    <property type="evidence" value="ECO:0007669"/>
    <property type="project" value="UniProtKB-KW"/>
</dbReference>
<name>A0A9D1W9B2_9SPHI</name>
<dbReference type="Pfam" id="PF01253">
    <property type="entry name" value="SUI1"/>
    <property type="match status" value="1"/>
</dbReference>
<dbReference type="InterPro" id="IPR001950">
    <property type="entry name" value="SUI1"/>
</dbReference>
<evidence type="ECO:0000256" key="2">
    <source>
        <dbReference type="ARBA" id="ARBA00022917"/>
    </source>
</evidence>
<proteinExistence type="predicted"/>
<dbReference type="CDD" id="cd11567">
    <property type="entry name" value="YciH_like"/>
    <property type="match status" value="1"/>
</dbReference>